<evidence type="ECO:0000313" key="2">
    <source>
        <dbReference type="Proteomes" id="UP000199470"/>
    </source>
</evidence>
<evidence type="ECO:0000313" key="1">
    <source>
        <dbReference type="EMBL" id="SFM64751.1"/>
    </source>
</evidence>
<gene>
    <name evidence="1" type="ORF">SAMN02982985_04823</name>
</gene>
<protein>
    <submittedName>
        <fullName evidence="1">Uncharacterized protein</fullName>
    </submittedName>
</protein>
<dbReference type="Proteomes" id="UP000199470">
    <property type="component" value="Unassembled WGS sequence"/>
</dbReference>
<dbReference type="STRING" id="758825.SAMN02982985_04823"/>
<dbReference type="AlphaFoldDB" id="A0A1I4SK47"/>
<name>A0A1I4SK47_9BURK</name>
<dbReference type="RefSeq" id="WP_093390249.1">
    <property type="nucleotide sequence ID" value="NZ_FOTW01000026.1"/>
</dbReference>
<keyword evidence="2" id="KW-1185">Reference proteome</keyword>
<accession>A0A1I4SK47</accession>
<proteinExistence type="predicted"/>
<dbReference type="EMBL" id="FOTW01000026">
    <property type="protein sequence ID" value="SFM64751.1"/>
    <property type="molecule type" value="Genomic_DNA"/>
</dbReference>
<sequence length="148" mass="15510">MSTHIKAGAPVQPALILLGSDLGIGEPSAQCTFKVRSAQGEIRITIAEALARLGEFSQPAQARIAVLCRIQEAEEARGAAAPMWAARVVLEVTTATGTTERTDTGAPRATEREAMAEAEELADQLGAAVLWFGSVRITDQAKPAGRGN</sequence>
<organism evidence="1 2">
    <name type="scientific">Rugamonas rubra</name>
    <dbReference type="NCBI Taxonomy" id="758825"/>
    <lineage>
        <taxon>Bacteria</taxon>
        <taxon>Pseudomonadati</taxon>
        <taxon>Pseudomonadota</taxon>
        <taxon>Betaproteobacteria</taxon>
        <taxon>Burkholderiales</taxon>
        <taxon>Oxalobacteraceae</taxon>
        <taxon>Telluria group</taxon>
        <taxon>Rugamonas</taxon>
    </lineage>
</organism>
<reference evidence="1 2" key="1">
    <citation type="submission" date="2016-10" db="EMBL/GenBank/DDBJ databases">
        <authorList>
            <person name="de Groot N.N."/>
        </authorList>
    </citation>
    <scope>NUCLEOTIDE SEQUENCE [LARGE SCALE GENOMIC DNA]</scope>
    <source>
        <strain evidence="1 2">ATCC 43154</strain>
    </source>
</reference>